<dbReference type="HAMAP" id="MF_00376">
    <property type="entry name" value="Dephospho_CoA_kinase"/>
    <property type="match status" value="1"/>
</dbReference>
<evidence type="ECO:0000256" key="5">
    <source>
        <dbReference type="HAMAP-Rule" id="MF_00376"/>
    </source>
</evidence>
<dbReference type="GO" id="GO:0004140">
    <property type="term" value="F:dephospho-CoA kinase activity"/>
    <property type="evidence" value="ECO:0007669"/>
    <property type="project" value="UniProtKB-EC"/>
</dbReference>
<dbReference type="InterPro" id="IPR001977">
    <property type="entry name" value="Depp_CoAkinase"/>
</dbReference>
<dbReference type="PANTHER" id="PTHR10695:SF46">
    <property type="entry name" value="BIFUNCTIONAL COENZYME A SYNTHASE-RELATED"/>
    <property type="match status" value="1"/>
</dbReference>
<keyword evidence="8" id="KW-1185">Reference proteome</keyword>
<feature type="binding site" evidence="5">
    <location>
        <begin position="10"/>
        <end position="15"/>
    </location>
    <ligand>
        <name>ATP</name>
        <dbReference type="ChEBI" id="CHEBI:30616"/>
    </ligand>
</feature>
<dbReference type="RefSeq" id="WP_377766382.1">
    <property type="nucleotide sequence ID" value="NZ_JBHULB010000008.1"/>
</dbReference>
<dbReference type="Gene3D" id="3.40.50.300">
    <property type="entry name" value="P-loop containing nucleotide triphosphate hydrolases"/>
    <property type="match status" value="1"/>
</dbReference>
<dbReference type="EC" id="2.7.1.24" evidence="5 6"/>
<keyword evidence="2 5" id="KW-0547">Nucleotide-binding</keyword>
<evidence type="ECO:0000313" key="7">
    <source>
        <dbReference type="EMBL" id="MFD2586824.1"/>
    </source>
</evidence>
<comment type="function">
    <text evidence="5">Catalyzes the phosphorylation of the 3'-hydroxyl group of dephosphocoenzyme A to form coenzyme A.</text>
</comment>
<proteinExistence type="inferred from homology"/>
<reference evidence="8" key="1">
    <citation type="journal article" date="2019" name="Int. J. Syst. Evol. Microbiol.">
        <title>The Global Catalogue of Microorganisms (GCM) 10K type strain sequencing project: providing services to taxonomists for standard genome sequencing and annotation.</title>
        <authorList>
            <consortium name="The Broad Institute Genomics Platform"/>
            <consortium name="The Broad Institute Genome Sequencing Center for Infectious Disease"/>
            <person name="Wu L."/>
            <person name="Ma J."/>
        </authorList>
    </citation>
    <scope>NUCLEOTIDE SEQUENCE [LARGE SCALE GENOMIC DNA]</scope>
    <source>
        <strain evidence="8">KCTC 52368</strain>
    </source>
</reference>
<dbReference type="PANTHER" id="PTHR10695">
    <property type="entry name" value="DEPHOSPHO-COA KINASE-RELATED"/>
    <property type="match status" value="1"/>
</dbReference>
<keyword evidence="5 7" id="KW-0808">Transferase</keyword>
<protein>
    <recommendedName>
        <fullName evidence="5 6">Dephospho-CoA kinase</fullName>
        <ecNumber evidence="5 6">2.7.1.24</ecNumber>
    </recommendedName>
    <alternativeName>
        <fullName evidence="5">Dephosphocoenzyme A kinase</fullName>
    </alternativeName>
</protein>
<dbReference type="PROSITE" id="PS51219">
    <property type="entry name" value="DPCK"/>
    <property type="match status" value="1"/>
</dbReference>
<organism evidence="7 8">
    <name type="scientific">Croceitalea marina</name>
    <dbReference type="NCBI Taxonomy" id="1775166"/>
    <lineage>
        <taxon>Bacteria</taxon>
        <taxon>Pseudomonadati</taxon>
        <taxon>Bacteroidota</taxon>
        <taxon>Flavobacteriia</taxon>
        <taxon>Flavobacteriales</taxon>
        <taxon>Flavobacteriaceae</taxon>
        <taxon>Croceitalea</taxon>
    </lineage>
</organism>
<gene>
    <name evidence="5 7" type="primary">coaE</name>
    <name evidence="7" type="ORF">ACFSQJ_07775</name>
</gene>
<comment type="similarity">
    <text evidence="1 5">Belongs to the CoaE family.</text>
</comment>
<dbReference type="InterPro" id="IPR027417">
    <property type="entry name" value="P-loop_NTPase"/>
</dbReference>
<name>A0ABW5MYS4_9FLAO</name>
<evidence type="ECO:0000256" key="4">
    <source>
        <dbReference type="ARBA" id="ARBA00022993"/>
    </source>
</evidence>
<dbReference type="NCBIfam" id="TIGR00152">
    <property type="entry name" value="dephospho-CoA kinase"/>
    <property type="match status" value="1"/>
</dbReference>
<comment type="catalytic activity">
    <reaction evidence="5">
        <text>3'-dephospho-CoA + ATP = ADP + CoA + H(+)</text>
        <dbReference type="Rhea" id="RHEA:18245"/>
        <dbReference type="ChEBI" id="CHEBI:15378"/>
        <dbReference type="ChEBI" id="CHEBI:30616"/>
        <dbReference type="ChEBI" id="CHEBI:57287"/>
        <dbReference type="ChEBI" id="CHEBI:57328"/>
        <dbReference type="ChEBI" id="CHEBI:456216"/>
        <dbReference type="EC" id="2.7.1.24"/>
    </reaction>
</comment>
<comment type="pathway">
    <text evidence="5">Cofactor biosynthesis; coenzyme A biosynthesis; CoA from (R)-pantothenate: step 5/5.</text>
</comment>
<keyword evidence="3 5" id="KW-0067">ATP-binding</keyword>
<accession>A0ABW5MYS4</accession>
<comment type="caution">
    <text evidence="7">The sequence shown here is derived from an EMBL/GenBank/DDBJ whole genome shotgun (WGS) entry which is preliminary data.</text>
</comment>
<dbReference type="CDD" id="cd02022">
    <property type="entry name" value="DPCK"/>
    <property type="match status" value="1"/>
</dbReference>
<keyword evidence="4 5" id="KW-0173">Coenzyme A biosynthesis</keyword>
<dbReference type="SUPFAM" id="SSF52540">
    <property type="entry name" value="P-loop containing nucleoside triphosphate hydrolases"/>
    <property type="match status" value="1"/>
</dbReference>
<evidence type="ECO:0000256" key="1">
    <source>
        <dbReference type="ARBA" id="ARBA00009018"/>
    </source>
</evidence>
<dbReference type="EMBL" id="JBHULB010000008">
    <property type="protein sequence ID" value="MFD2586824.1"/>
    <property type="molecule type" value="Genomic_DNA"/>
</dbReference>
<dbReference type="Pfam" id="PF01121">
    <property type="entry name" value="CoaE"/>
    <property type="match status" value="1"/>
</dbReference>
<comment type="subcellular location">
    <subcellularLocation>
        <location evidence="5">Cytoplasm</location>
    </subcellularLocation>
</comment>
<dbReference type="Proteomes" id="UP001597526">
    <property type="component" value="Unassembled WGS sequence"/>
</dbReference>
<keyword evidence="5" id="KW-0963">Cytoplasm</keyword>
<sequence length="194" mass="21715">MIVGLTGGIGSGKSTIAKLFKELGVPIYDSDKEAKNLMNTSKPIRDSLIKLLGKKAYKGKVLNRDYISGKVFKDDNLLSQLNAIVHPKVKKHFKDWCAEQDAPYVIQETALIFENKAQDNYDKIILVTAPVSVRIARVMDRDEVDESAVLDIIHNQLTDEEKSGMADYLVENIDLKKTSESIKQIHDQLLAEAN</sequence>
<evidence type="ECO:0000313" key="8">
    <source>
        <dbReference type="Proteomes" id="UP001597526"/>
    </source>
</evidence>
<evidence type="ECO:0000256" key="2">
    <source>
        <dbReference type="ARBA" id="ARBA00022741"/>
    </source>
</evidence>
<evidence type="ECO:0000256" key="3">
    <source>
        <dbReference type="ARBA" id="ARBA00022840"/>
    </source>
</evidence>
<evidence type="ECO:0000256" key="6">
    <source>
        <dbReference type="NCBIfam" id="TIGR00152"/>
    </source>
</evidence>
<keyword evidence="5 7" id="KW-0418">Kinase</keyword>